<evidence type="ECO:0000313" key="2">
    <source>
        <dbReference type="EMBL" id="OBQ46465.1"/>
    </source>
</evidence>
<dbReference type="Proteomes" id="UP000091979">
    <property type="component" value="Unassembled WGS sequence"/>
</dbReference>
<gene>
    <name evidence="2" type="ORF">SP90_12225</name>
</gene>
<keyword evidence="1" id="KW-0472">Membrane</keyword>
<dbReference type="AlphaFoldDB" id="A0A1B7XAT3"/>
<keyword evidence="1" id="KW-1133">Transmembrane helix</keyword>
<dbReference type="PATRIC" id="fig|1560234.3.peg.1538"/>
<comment type="caution">
    <text evidence="2">The sequence shown here is derived from an EMBL/GenBank/DDBJ whole genome shotgun (WGS) entry which is preliminary data.</text>
</comment>
<evidence type="ECO:0000313" key="3">
    <source>
        <dbReference type="Proteomes" id="UP000091979"/>
    </source>
</evidence>
<evidence type="ECO:0000256" key="1">
    <source>
        <dbReference type="SAM" id="Phobius"/>
    </source>
</evidence>
<keyword evidence="3" id="KW-1185">Reference proteome</keyword>
<dbReference type="RefSeq" id="WP_066856601.1">
    <property type="nucleotide sequence ID" value="NZ_JXMS01000023.1"/>
</dbReference>
<protein>
    <recommendedName>
        <fullName evidence="4">Phage abortive infection protein</fullName>
    </recommendedName>
</protein>
<organism evidence="2 3">
    <name type="scientific">Halodesulfovibrio spirochaetisodalis</name>
    <dbReference type="NCBI Taxonomy" id="1560234"/>
    <lineage>
        <taxon>Bacteria</taxon>
        <taxon>Pseudomonadati</taxon>
        <taxon>Thermodesulfobacteriota</taxon>
        <taxon>Desulfovibrionia</taxon>
        <taxon>Desulfovibrionales</taxon>
        <taxon>Desulfovibrionaceae</taxon>
        <taxon>Halodesulfovibrio</taxon>
    </lineage>
</organism>
<dbReference type="EMBL" id="JXMS01000023">
    <property type="protein sequence ID" value="OBQ46465.1"/>
    <property type="molecule type" value="Genomic_DNA"/>
</dbReference>
<keyword evidence="1" id="KW-0812">Transmembrane</keyword>
<feature type="transmembrane region" description="Helical" evidence="1">
    <location>
        <begin position="7"/>
        <end position="30"/>
    </location>
</feature>
<name>A0A1B7XAT3_9BACT</name>
<evidence type="ECO:0008006" key="4">
    <source>
        <dbReference type="Google" id="ProtNLM"/>
    </source>
</evidence>
<reference evidence="2 3" key="1">
    <citation type="submission" date="2015-01" db="EMBL/GenBank/DDBJ databases">
        <title>Desulfovibrio sp. JC271 draft genome sequence.</title>
        <authorList>
            <person name="Shivani Y."/>
            <person name="Subhash Y."/>
            <person name="Sasikala C."/>
            <person name="Ramana C.V."/>
        </authorList>
    </citation>
    <scope>NUCLEOTIDE SEQUENCE [LARGE SCALE GENOMIC DNA]</scope>
    <source>
        <strain evidence="2 3">JC271</strain>
    </source>
</reference>
<accession>A0A1B7XAT3</accession>
<proteinExistence type="predicted"/>
<sequence>MKSNKWLPIAVTFCILALGIPAGLITIYHYANPQPFVSPSFPWGEYGSLYAGIFTLAAAALSLATLIYLVSFNREMQKENRDFIEQQSQLMREQLKLSQLESYINHKKLFSELLDDIERSSKKKFYFANRSRLYSLLFPNNNSEQVTTSYTLEKVTPDTETIKKLLSQFDKLGNDIKNILGDKKDSETHITNTIDLSYNLEMRYQQGESMIGDVFWDGAYSGINIFSLEESIIDIESVLNELLEFTGNAFKTKYSHKVEGDWLTDKLLERFKTQEAGYVIQIHDPHQRAQFVSQIKKNAQNLIKHSNYESVYRHARDILFTKHKAQQLKTSMRCRSLGDDFYGIINGFVPEDGTDGRSSANILHHIHKLKSS</sequence>
<feature type="transmembrane region" description="Helical" evidence="1">
    <location>
        <begin position="50"/>
        <end position="71"/>
    </location>
</feature>